<protein>
    <submittedName>
        <fullName evidence="1">Uncharacterized protein</fullName>
    </submittedName>
</protein>
<reference evidence="2" key="1">
    <citation type="journal article" date="2019" name="Int. J. Syst. Evol. Microbiol.">
        <title>The Global Catalogue of Microorganisms (GCM) 10K type strain sequencing project: providing services to taxonomists for standard genome sequencing and annotation.</title>
        <authorList>
            <consortium name="The Broad Institute Genomics Platform"/>
            <consortium name="The Broad Institute Genome Sequencing Center for Infectious Disease"/>
            <person name="Wu L."/>
            <person name="Ma J."/>
        </authorList>
    </citation>
    <scope>NUCLEOTIDE SEQUENCE [LARGE SCALE GENOMIC DNA]</scope>
    <source>
        <strain evidence="2">JCM 17924</strain>
    </source>
</reference>
<sequence length="58" mass="6955">MARRTSATDDNHTWLYNVALAKGRWISQRQHHQEMRNRLPNAEFQPSTYDLELEVEEL</sequence>
<accession>A0ABP8IUN4</accession>
<dbReference type="RefSeq" id="WP_345220471.1">
    <property type="nucleotide sequence ID" value="NZ_BAABHA010000001.1"/>
</dbReference>
<evidence type="ECO:0000313" key="1">
    <source>
        <dbReference type="EMBL" id="GAA4372267.1"/>
    </source>
</evidence>
<proteinExistence type="predicted"/>
<evidence type="ECO:0000313" key="2">
    <source>
        <dbReference type="Proteomes" id="UP001500454"/>
    </source>
</evidence>
<organism evidence="1 2">
    <name type="scientific">Hymenobacter koreensis</name>
    <dbReference type="NCBI Taxonomy" id="1084523"/>
    <lineage>
        <taxon>Bacteria</taxon>
        <taxon>Pseudomonadati</taxon>
        <taxon>Bacteroidota</taxon>
        <taxon>Cytophagia</taxon>
        <taxon>Cytophagales</taxon>
        <taxon>Hymenobacteraceae</taxon>
        <taxon>Hymenobacter</taxon>
    </lineage>
</organism>
<name>A0ABP8IUN4_9BACT</name>
<dbReference type="Proteomes" id="UP001500454">
    <property type="component" value="Unassembled WGS sequence"/>
</dbReference>
<gene>
    <name evidence="1" type="ORF">GCM10023186_01550</name>
</gene>
<dbReference type="EMBL" id="BAABHA010000001">
    <property type="protein sequence ID" value="GAA4372267.1"/>
    <property type="molecule type" value="Genomic_DNA"/>
</dbReference>
<keyword evidence="2" id="KW-1185">Reference proteome</keyword>
<comment type="caution">
    <text evidence="1">The sequence shown here is derived from an EMBL/GenBank/DDBJ whole genome shotgun (WGS) entry which is preliminary data.</text>
</comment>